<evidence type="ECO:0000313" key="5">
    <source>
        <dbReference type="Proteomes" id="UP000426444"/>
    </source>
</evidence>
<proteinExistence type="predicted"/>
<dbReference type="SUPFAM" id="SSF50249">
    <property type="entry name" value="Nucleic acid-binding proteins"/>
    <property type="match status" value="1"/>
</dbReference>
<comment type="function">
    <text evidence="1">Binds mRNA; thus facilitating recognition of the initiation point. It is needed to translate mRNA with a short Shine-Dalgarno (SD) purine-rich sequence.</text>
</comment>
<evidence type="ECO:0000313" key="4">
    <source>
        <dbReference type="EMBL" id="QGU00521.1"/>
    </source>
</evidence>
<evidence type="ECO:0000256" key="1">
    <source>
        <dbReference type="ARBA" id="ARBA00025604"/>
    </source>
</evidence>
<dbReference type="InterPro" id="IPR012340">
    <property type="entry name" value="NA-bd_OB-fold"/>
</dbReference>
<dbReference type="RefSeq" id="WP_156204296.1">
    <property type="nucleotide sequence ID" value="NZ_CP046457.1"/>
</dbReference>
<dbReference type="InterPro" id="IPR003029">
    <property type="entry name" value="S1_domain"/>
</dbReference>
<dbReference type="GO" id="GO:0003735">
    <property type="term" value="F:structural constituent of ribosome"/>
    <property type="evidence" value="ECO:0007669"/>
    <property type="project" value="TreeGrafter"/>
</dbReference>
<dbReference type="PANTHER" id="PTHR10724">
    <property type="entry name" value="30S RIBOSOMAL PROTEIN S1"/>
    <property type="match status" value="1"/>
</dbReference>
<dbReference type="PROSITE" id="PS50126">
    <property type="entry name" value="S1"/>
    <property type="match status" value="1"/>
</dbReference>
<feature type="region of interest" description="Disordered" evidence="2">
    <location>
        <begin position="79"/>
        <end position="158"/>
    </location>
</feature>
<keyword evidence="5" id="KW-1185">Reference proteome</keyword>
<dbReference type="GO" id="GO:0005840">
    <property type="term" value="C:ribosome"/>
    <property type="evidence" value="ECO:0007669"/>
    <property type="project" value="UniProtKB-KW"/>
</dbReference>
<keyword evidence="4" id="KW-0689">Ribosomal protein</keyword>
<dbReference type="AlphaFoldDB" id="A0A6I6DMU5"/>
<dbReference type="KEGG" id="salq:SYNTR_1927"/>
<dbReference type="EMBL" id="CP046457">
    <property type="protein sequence ID" value="QGU00521.1"/>
    <property type="molecule type" value="Genomic_DNA"/>
</dbReference>
<dbReference type="CDD" id="cd05692">
    <property type="entry name" value="S1_RPS1_repeat_hs4"/>
    <property type="match status" value="1"/>
</dbReference>
<feature type="domain" description="S1 motif" evidence="3">
    <location>
        <begin position="11"/>
        <end position="78"/>
    </location>
</feature>
<dbReference type="FunFam" id="2.40.50.140:FF:000103">
    <property type="entry name" value="protein RRP5 homolog"/>
    <property type="match status" value="1"/>
</dbReference>
<dbReference type="Proteomes" id="UP000426444">
    <property type="component" value="Chromosome"/>
</dbReference>
<protein>
    <submittedName>
        <fullName evidence="4">RNA binding protein, contains ribosomal protein S1 domain</fullName>
    </submittedName>
</protein>
<dbReference type="SMART" id="SM00316">
    <property type="entry name" value="S1"/>
    <property type="match status" value="1"/>
</dbReference>
<gene>
    <name evidence="4" type="ORF">SYNTR_1927</name>
</gene>
<evidence type="ECO:0000259" key="3">
    <source>
        <dbReference type="PROSITE" id="PS50126"/>
    </source>
</evidence>
<name>A0A6I6DMU5_9FIRM</name>
<dbReference type="GO" id="GO:0003729">
    <property type="term" value="F:mRNA binding"/>
    <property type="evidence" value="ECO:0007669"/>
    <property type="project" value="TreeGrafter"/>
</dbReference>
<feature type="compositionally biased region" description="Basic and acidic residues" evidence="2">
    <location>
        <begin position="81"/>
        <end position="93"/>
    </location>
</feature>
<dbReference type="Gene3D" id="2.40.50.140">
    <property type="entry name" value="Nucleic acid-binding proteins"/>
    <property type="match status" value="1"/>
</dbReference>
<dbReference type="OrthoDB" id="9810507at2"/>
<sequence length="158" mass="17252">MPTEQTNIAPGEIIHGKVQGITKFGAFIELPGGAVGLVHISEIADTYVKDVNDFLKEGDEVTVKVLNVAGKKIGLSIKKALKPEPKPNNRDKPQSSTKPSPKPKPRSARSHDQGSQGGSKVTLDDKIAKFFKESDERMQPLKNKVEPKRRSKGNKNSE</sequence>
<dbReference type="Pfam" id="PF00575">
    <property type="entry name" value="S1"/>
    <property type="match status" value="1"/>
</dbReference>
<evidence type="ECO:0000256" key="2">
    <source>
        <dbReference type="SAM" id="MobiDB-lite"/>
    </source>
</evidence>
<keyword evidence="4" id="KW-0687">Ribonucleoprotein</keyword>
<reference evidence="5" key="1">
    <citation type="journal article" date="2019" name="Microbiology">
        <title>Complete Genome Sequence of an Uncultured Bacterium of the Candidate Phylum Bipolaricaulota.</title>
        <authorList>
            <person name="Kadnikov V.V."/>
            <person name="Mardanov A.V."/>
            <person name="Beletsky A.V."/>
            <person name="Frank Y.A."/>
            <person name="Karnachuk O.V."/>
            <person name="Ravin N.V."/>
        </authorList>
    </citation>
    <scope>NUCLEOTIDE SEQUENCE [LARGE SCALE GENOMIC DNA]</scope>
</reference>
<dbReference type="GO" id="GO:0006412">
    <property type="term" value="P:translation"/>
    <property type="evidence" value="ECO:0007669"/>
    <property type="project" value="TreeGrafter"/>
</dbReference>
<dbReference type="InterPro" id="IPR050437">
    <property type="entry name" value="Ribos_protein_bS1-like"/>
</dbReference>
<feature type="compositionally biased region" description="Basic and acidic residues" evidence="2">
    <location>
        <begin position="122"/>
        <end position="148"/>
    </location>
</feature>
<accession>A0A6I6DMU5</accession>
<feature type="compositionally biased region" description="Basic residues" evidence="2">
    <location>
        <begin position="149"/>
        <end position="158"/>
    </location>
</feature>
<organism evidence="4 5">
    <name type="scientific">Candidatus Syntrophocurvum alkaliphilum</name>
    <dbReference type="NCBI Taxonomy" id="2293317"/>
    <lineage>
        <taxon>Bacteria</taxon>
        <taxon>Bacillati</taxon>
        <taxon>Bacillota</taxon>
        <taxon>Clostridia</taxon>
        <taxon>Eubacteriales</taxon>
        <taxon>Syntrophomonadaceae</taxon>
        <taxon>Candidatus Syntrophocurvum</taxon>
    </lineage>
</organism>